<dbReference type="Gene3D" id="3.40.50.12780">
    <property type="entry name" value="N-terminal domain of ligase-like"/>
    <property type="match status" value="1"/>
</dbReference>
<keyword evidence="3" id="KW-0547">Nucleotide-binding</keyword>
<organism evidence="7">
    <name type="scientific">Haptolina brevifila</name>
    <dbReference type="NCBI Taxonomy" id="156173"/>
    <lineage>
        <taxon>Eukaryota</taxon>
        <taxon>Haptista</taxon>
        <taxon>Haptophyta</taxon>
        <taxon>Prymnesiophyceae</taxon>
        <taxon>Prymnesiales</taxon>
        <taxon>Prymnesiaceae</taxon>
        <taxon>Haptolina</taxon>
    </lineage>
</organism>
<protein>
    <recommendedName>
        <fullName evidence="6">AMP-dependent synthetase/ligase domain-containing protein</fullName>
    </recommendedName>
</protein>
<evidence type="ECO:0000256" key="1">
    <source>
        <dbReference type="ARBA" id="ARBA00006432"/>
    </source>
</evidence>
<dbReference type="EMBL" id="HBGU01002638">
    <property type="protein sequence ID" value="CAD9395192.1"/>
    <property type="molecule type" value="Transcribed_RNA"/>
</dbReference>
<dbReference type="InterPro" id="IPR020845">
    <property type="entry name" value="AMP-binding_CS"/>
</dbReference>
<sequence length="569" mass="60401">MQVTCLHAGFSQDIVVATSYATLGADSVVKAVVQGGVVALICNRKTVSKLLKAAGEMPTLQYVIYTDHLCTPAEIAASPPSAEGSSIGVYSVEQVVDMGKNTPCKPTPPSPDSLAVLMYTSGSTGDPKGVMVLQRNLIALIAAVKIQFAGVRGKVGTDVYLGYLPLAHILEMVSEFYTFCVANPVGYADPKSLLAGPERCYPTGAFETFRPALMCGVPKVWEGIRSGALAKVQAKGALASFLIGLAVRMKALAEKQRRYTPLFKKLLATFKKTTGGNLKAALSGGGAISAEVQEWCRTALDCPLMQGYGLTETTGGCTIQMPDDMSIGIAGTPLSSVEITLHSEAEITDANGAPYLATDLVHANGDECAGRGEVWIRGSNLTAGYYKMPQLTSEEYDAKGWFHTGDIGMLTPGGALRIIDRKKNLVKLKGGEYVALERMNTAYNASSFVNVDAGGVCCYADDSLDRSICVAQCKPSELRKAAEKVGVSLADDEALCNDPNVQAEVLDSFKAAAKAAKLTSLETIVAVRPVIADWAGNSCLTATQKLVPKKVFAFHKRELEELMPKGRRG</sequence>
<evidence type="ECO:0000256" key="2">
    <source>
        <dbReference type="ARBA" id="ARBA00022598"/>
    </source>
</evidence>
<evidence type="ECO:0000313" key="7">
    <source>
        <dbReference type="EMBL" id="CAD9395192.1"/>
    </source>
</evidence>
<reference evidence="7" key="1">
    <citation type="submission" date="2021-01" db="EMBL/GenBank/DDBJ databases">
        <authorList>
            <person name="Corre E."/>
            <person name="Pelletier E."/>
            <person name="Niang G."/>
            <person name="Scheremetjew M."/>
            <person name="Finn R."/>
            <person name="Kale V."/>
            <person name="Holt S."/>
            <person name="Cochrane G."/>
            <person name="Meng A."/>
            <person name="Brown T."/>
            <person name="Cohen L."/>
        </authorList>
    </citation>
    <scope>NUCLEOTIDE SEQUENCE</scope>
    <source>
        <strain evidence="7">UTEX LB 985</strain>
    </source>
</reference>
<dbReference type="InterPro" id="IPR000873">
    <property type="entry name" value="AMP-dep_synth/lig_dom"/>
</dbReference>
<dbReference type="SUPFAM" id="SSF56801">
    <property type="entry name" value="Acetyl-CoA synthetase-like"/>
    <property type="match status" value="1"/>
</dbReference>
<dbReference type="GO" id="GO:0004467">
    <property type="term" value="F:long-chain fatty acid-CoA ligase activity"/>
    <property type="evidence" value="ECO:0007669"/>
    <property type="project" value="UniProtKB-EC"/>
</dbReference>
<name>A0A7S2FJ48_9EUKA</name>
<accession>A0A7S2FJ48</accession>
<dbReference type="PANTHER" id="PTHR43272">
    <property type="entry name" value="LONG-CHAIN-FATTY-ACID--COA LIGASE"/>
    <property type="match status" value="1"/>
</dbReference>
<keyword evidence="2" id="KW-0436">Ligase</keyword>
<evidence type="ECO:0000256" key="3">
    <source>
        <dbReference type="ARBA" id="ARBA00022741"/>
    </source>
</evidence>
<feature type="domain" description="AMP-dependent synthetase/ligase" evidence="6">
    <location>
        <begin position="3"/>
        <end position="386"/>
    </location>
</feature>
<dbReference type="GO" id="GO:0016020">
    <property type="term" value="C:membrane"/>
    <property type="evidence" value="ECO:0007669"/>
    <property type="project" value="TreeGrafter"/>
</dbReference>
<evidence type="ECO:0000259" key="6">
    <source>
        <dbReference type="Pfam" id="PF00501"/>
    </source>
</evidence>
<comment type="similarity">
    <text evidence="1">Belongs to the ATP-dependent AMP-binding enzyme family.</text>
</comment>
<gene>
    <name evidence="7" type="ORF">CBRE1094_LOCUS1388</name>
</gene>
<dbReference type="GO" id="GO:0005524">
    <property type="term" value="F:ATP binding"/>
    <property type="evidence" value="ECO:0007669"/>
    <property type="project" value="UniProtKB-KW"/>
</dbReference>
<dbReference type="AlphaFoldDB" id="A0A7S2FJ48"/>
<dbReference type="PANTHER" id="PTHR43272:SF83">
    <property type="entry name" value="ACYL-COA SYNTHETASE LONG-CHAIN, ISOFORM J"/>
    <property type="match status" value="1"/>
</dbReference>
<evidence type="ECO:0000256" key="4">
    <source>
        <dbReference type="ARBA" id="ARBA00022840"/>
    </source>
</evidence>
<keyword evidence="4" id="KW-0067">ATP-binding</keyword>
<dbReference type="GO" id="GO:0005783">
    <property type="term" value="C:endoplasmic reticulum"/>
    <property type="evidence" value="ECO:0007669"/>
    <property type="project" value="TreeGrafter"/>
</dbReference>
<evidence type="ECO:0000256" key="5">
    <source>
        <dbReference type="ARBA" id="ARBA00036813"/>
    </source>
</evidence>
<dbReference type="Pfam" id="PF00501">
    <property type="entry name" value="AMP-binding"/>
    <property type="match status" value="1"/>
</dbReference>
<comment type="catalytic activity">
    <reaction evidence="5">
        <text>a long-chain fatty acid + ATP + CoA = a long-chain fatty acyl-CoA + AMP + diphosphate</text>
        <dbReference type="Rhea" id="RHEA:15421"/>
        <dbReference type="ChEBI" id="CHEBI:30616"/>
        <dbReference type="ChEBI" id="CHEBI:33019"/>
        <dbReference type="ChEBI" id="CHEBI:57287"/>
        <dbReference type="ChEBI" id="CHEBI:57560"/>
        <dbReference type="ChEBI" id="CHEBI:83139"/>
        <dbReference type="ChEBI" id="CHEBI:456215"/>
        <dbReference type="EC" id="6.2.1.3"/>
    </reaction>
</comment>
<dbReference type="InterPro" id="IPR042099">
    <property type="entry name" value="ANL_N_sf"/>
</dbReference>
<dbReference type="PROSITE" id="PS00455">
    <property type="entry name" value="AMP_BINDING"/>
    <property type="match status" value="1"/>
</dbReference>
<proteinExistence type="inferred from homology"/>